<evidence type="ECO:0000313" key="1">
    <source>
        <dbReference type="EMBL" id="SDX60269.1"/>
    </source>
</evidence>
<sequence length="110" mass="12131">MDACRRPSRTRPIDQTDPEENVENDWFFLGVLAFTAQLDPGHLPPLGNLKLQLAWLSGFAGAWFDDCCATRAPIDEDVTLYTAITATLREHPLLLRELMAIPSVGGSGPH</sequence>
<evidence type="ECO:0000313" key="2">
    <source>
        <dbReference type="Proteomes" id="UP000198816"/>
    </source>
</evidence>
<dbReference type="RefSeq" id="WP_093038182.1">
    <property type="nucleotide sequence ID" value="NZ_FNNZ01000041.1"/>
</dbReference>
<organism evidence="1 2">
    <name type="scientific">Thiocapsa roseopersicina</name>
    <dbReference type="NCBI Taxonomy" id="1058"/>
    <lineage>
        <taxon>Bacteria</taxon>
        <taxon>Pseudomonadati</taxon>
        <taxon>Pseudomonadota</taxon>
        <taxon>Gammaproteobacteria</taxon>
        <taxon>Chromatiales</taxon>
        <taxon>Chromatiaceae</taxon>
        <taxon>Thiocapsa</taxon>
    </lineage>
</organism>
<protein>
    <submittedName>
        <fullName evidence="1">Uncharacterized protein</fullName>
    </submittedName>
</protein>
<dbReference type="OrthoDB" id="5770877at2"/>
<dbReference type="EMBL" id="FNNZ01000041">
    <property type="protein sequence ID" value="SDX60269.1"/>
    <property type="molecule type" value="Genomic_DNA"/>
</dbReference>
<dbReference type="STRING" id="1058.SAMN05421783_14110"/>
<name>A0A1H3D3P2_THIRO</name>
<accession>A0A1H3D3P2</accession>
<reference evidence="2" key="1">
    <citation type="submission" date="2016-10" db="EMBL/GenBank/DDBJ databases">
        <authorList>
            <person name="Varghese N."/>
            <person name="Submissions S."/>
        </authorList>
    </citation>
    <scope>NUCLEOTIDE SEQUENCE [LARGE SCALE GENOMIC DNA]</scope>
    <source>
        <strain evidence="2">DSM 217</strain>
    </source>
</reference>
<proteinExistence type="predicted"/>
<dbReference type="Proteomes" id="UP000198816">
    <property type="component" value="Unassembled WGS sequence"/>
</dbReference>
<gene>
    <name evidence="1" type="ORF">SAMN05421783_14110</name>
</gene>
<keyword evidence="2" id="KW-1185">Reference proteome</keyword>
<dbReference type="AlphaFoldDB" id="A0A1H3D3P2"/>